<dbReference type="Gene3D" id="3.30.70.100">
    <property type="match status" value="1"/>
</dbReference>
<name>A0A132MFU4_HYDSH</name>
<evidence type="ECO:0000313" key="4">
    <source>
        <dbReference type="Proteomes" id="UP000243024"/>
    </source>
</evidence>
<dbReference type="AlphaFoldDB" id="A0A132MFU4"/>
<gene>
    <name evidence="3" type="ORF">HSCHL_0447</name>
    <name evidence="2" type="ORF">SA87_08175</name>
</gene>
<sequence>MVKLIAVYRRPDDVEAFERHYREVHAPLARSMPGLQRLEVNRVYGIPGGGDSDVYLIAEMLFSSREALEAALASPEGRAAGKDLISFARGIVSLYLAEVEA</sequence>
<evidence type="ECO:0000313" key="3">
    <source>
        <dbReference type="EMBL" id="PTQ52321.1"/>
    </source>
</evidence>
<protein>
    <submittedName>
        <fullName evidence="2">Ethyl tert-butyl ether degradation protein EthD</fullName>
    </submittedName>
</protein>
<dbReference type="GO" id="GO:0016491">
    <property type="term" value="F:oxidoreductase activity"/>
    <property type="evidence" value="ECO:0007669"/>
    <property type="project" value="InterPro"/>
</dbReference>
<dbReference type="Proteomes" id="UP000243024">
    <property type="component" value="Unassembled WGS sequence"/>
</dbReference>
<dbReference type="SUPFAM" id="SSF54909">
    <property type="entry name" value="Dimeric alpha+beta barrel"/>
    <property type="match status" value="1"/>
</dbReference>
<evidence type="ECO:0000259" key="1">
    <source>
        <dbReference type="Pfam" id="PF07110"/>
    </source>
</evidence>
<dbReference type="InterPro" id="IPR011008">
    <property type="entry name" value="Dimeric_a/b-barrel"/>
</dbReference>
<feature type="domain" description="EthD" evidence="1">
    <location>
        <begin position="13"/>
        <end position="88"/>
    </location>
</feature>
<dbReference type="Pfam" id="PF07110">
    <property type="entry name" value="EthD"/>
    <property type="match status" value="1"/>
</dbReference>
<reference evidence="3 5" key="2">
    <citation type="submission" date="2017-08" db="EMBL/GenBank/DDBJ databases">
        <title>Burning lignite coal seam in the remote Altai Mountains harbors a hydrogen-driven thermophilic microbial community.</title>
        <authorList>
            <person name="Kadnikov V.V."/>
            <person name="Mardanov A.V."/>
            <person name="Ivasenko D."/>
            <person name="Beletsky A.V."/>
            <person name="Karnachuk O.V."/>
            <person name="Ravin N.V."/>
        </authorList>
    </citation>
    <scope>NUCLEOTIDE SEQUENCE [LARGE SCALE GENOMIC DNA]</scope>
    <source>
        <strain evidence="3">AL33</strain>
    </source>
</reference>
<dbReference type="InterPro" id="IPR009799">
    <property type="entry name" value="EthD_dom"/>
</dbReference>
<dbReference type="OrthoDB" id="5294870at2"/>
<organism evidence="3 5">
    <name type="scientific">Hydrogenibacillus schlegelii</name>
    <name type="common">Bacillus schlegelii</name>
    <dbReference type="NCBI Taxonomy" id="1484"/>
    <lineage>
        <taxon>Bacteria</taxon>
        <taxon>Bacillati</taxon>
        <taxon>Bacillota</taxon>
        <taxon>Bacilli</taxon>
        <taxon>Bacillales</taxon>
        <taxon>Bacillales Family X. Incertae Sedis</taxon>
        <taxon>Hydrogenibacillus</taxon>
    </lineage>
</organism>
<dbReference type="Proteomes" id="UP000244180">
    <property type="component" value="Unassembled WGS sequence"/>
</dbReference>
<reference evidence="2 4" key="1">
    <citation type="submission" date="2015-09" db="EMBL/GenBank/DDBJ databases">
        <title>Draft genome sequence of Hydrogenibacillus schlegelii DSM 2000.</title>
        <authorList>
            <person name="Hemp J."/>
        </authorList>
    </citation>
    <scope>NUCLEOTIDE SEQUENCE [LARGE SCALE GENOMIC DNA]</scope>
    <source>
        <strain evidence="2 4">MA 48</strain>
    </source>
</reference>
<evidence type="ECO:0000313" key="2">
    <source>
        <dbReference type="EMBL" id="OAR05331.1"/>
    </source>
</evidence>
<comment type="caution">
    <text evidence="3">The sequence shown here is derived from an EMBL/GenBank/DDBJ whole genome shotgun (WGS) entry which is preliminary data.</text>
</comment>
<proteinExistence type="predicted"/>
<dbReference type="STRING" id="1484.SA87_08175"/>
<dbReference type="NCBIfam" id="TIGR02118">
    <property type="entry name" value="EthD family reductase"/>
    <property type="match status" value="1"/>
</dbReference>
<evidence type="ECO:0000313" key="5">
    <source>
        <dbReference type="Proteomes" id="UP000244180"/>
    </source>
</evidence>
<dbReference type="EMBL" id="PEBV01000026">
    <property type="protein sequence ID" value="PTQ52321.1"/>
    <property type="molecule type" value="Genomic_DNA"/>
</dbReference>
<dbReference type="RefSeq" id="WP_066198280.1">
    <property type="nucleotide sequence ID" value="NZ_CBCSAS010000001.1"/>
</dbReference>
<dbReference type="EMBL" id="JXBB01000002">
    <property type="protein sequence ID" value="OAR05331.1"/>
    <property type="molecule type" value="Genomic_DNA"/>
</dbReference>
<accession>A0A132MFU4</accession>
<keyword evidence="4" id="KW-1185">Reference proteome</keyword>